<dbReference type="Pfam" id="PF25876">
    <property type="entry name" value="HH_MFP_RND"/>
    <property type="match status" value="1"/>
</dbReference>
<protein>
    <submittedName>
        <fullName evidence="10">Efflux transporter periplasmic adaptor subunit</fullName>
    </submittedName>
</protein>
<dbReference type="InterPro" id="IPR006143">
    <property type="entry name" value="RND_pump_MFP"/>
</dbReference>
<dbReference type="RefSeq" id="WP_087277422.1">
    <property type="nucleotide sequence ID" value="NZ_CP021455.1"/>
</dbReference>
<organism evidence="10 11">
    <name type="scientific">Comamonas serinivorans</name>
    <dbReference type="NCBI Taxonomy" id="1082851"/>
    <lineage>
        <taxon>Bacteria</taxon>
        <taxon>Pseudomonadati</taxon>
        <taxon>Pseudomonadota</taxon>
        <taxon>Betaproteobacteria</taxon>
        <taxon>Burkholderiales</taxon>
        <taxon>Comamonadaceae</taxon>
        <taxon>Comamonas</taxon>
    </lineage>
</organism>
<dbReference type="Proteomes" id="UP000196138">
    <property type="component" value="Chromosome"/>
</dbReference>
<evidence type="ECO:0000259" key="7">
    <source>
        <dbReference type="Pfam" id="PF25917"/>
    </source>
</evidence>
<feature type="domain" description="Multidrug resistance protein MdtA-like C-terminal permuted SH3" evidence="9">
    <location>
        <begin position="306"/>
        <end position="365"/>
    </location>
</feature>
<dbReference type="Pfam" id="PF25967">
    <property type="entry name" value="RND-MFP_C"/>
    <property type="match status" value="1"/>
</dbReference>
<dbReference type="Gene3D" id="2.40.420.20">
    <property type="match status" value="1"/>
</dbReference>
<evidence type="ECO:0000256" key="2">
    <source>
        <dbReference type="ARBA" id="ARBA00009477"/>
    </source>
</evidence>
<sequence>MHAFLAPVPHALVRNPLRAWRWTGVAAALTLTTMLVACQRAEAPPDVVRAVKVMTVGATTGTRSLDYAGVIAARTESRLGFRVAGKLTERAVNLGEHVKAGQVLARLDAQDYRLAADAARAQVAAATTQRDLAQADVARYRALRDKNFISAAEMDRREAQLKGTQAQLDQARAQLASQSNQAGYTQLVADAAGVVTGVEAEVGQVVAAGAPVIRLARDGERDAVFAVPEDQVPAFRVGTPMTVRSWAGGGSQPGVVREVAASADAASRTFAVKVALTAPAGEAPALGSTVYASLDAAAAAAAAPAAIRVPTSAIREHHGKTQVWVLDPQSLQVKARDVRSAGVDGNDVVIGQGLQPGEQVVVAGVHVLNDGQKVKVYTPKSEQGKTAAATTASSRQGGATGDPATDAASGAATLPASASASVPGAAAR</sequence>
<accession>A0A1Y0EJS6</accession>
<dbReference type="AlphaFoldDB" id="A0A1Y0EJS6"/>
<dbReference type="InterPro" id="IPR058627">
    <property type="entry name" value="MdtA-like_C"/>
</dbReference>
<dbReference type="EMBL" id="CP021455">
    <property type="protein sequence ID" value="ARU03904.1"/>
    <property type="molecule type" value="Genomic_DNA"/>
</dbReference>
<keyword evidence="3" id="KW-0813">Transport</keyword>
<feature type="domain" description="Multidrug resistance protein MdtA-like alpha-helical hairpin" evidence="6">
    <location>
        <begin position="117"/>
        <end position="183"/>
    </location>
</feature>
<dbReference type="Gene3D" id="2.40.50.100">
    <property type="match status" value="1"/>
</dbReference>
<evidence type="ECO:0000259" key="9">
    <source>
        <dbReference type="Pfam" id="PF25967"/>
    </source>
</evidence>
<dbReference type="KEGG" id="cser:CCO03_03680"/>
<dbReference type="InterPro" id="IPR058792">
    <property type="entry name" value="Beta-barrel_RND_2"/>
</dbReference>
<evidence type="ECO:0000256" key="3">
    <source>
        <dbReference type="ARBA" id="ARBA00022448"/>
    </source>
</evidence>
<dbReference type="OrthoDB" id="9806939at2"/>
<dbReference type="Gene3D" id="2.40.30.170">
    <property type="match status" value="1"/>
</dbReference>
<evidence type="ECO:0000256" key="5">
    <source>
        <dbReference type="SAM" id="MobiDB-lite"/>
    </source>
</evidence>
<dbReference type="InterPro" id="IPR058624">
    <property type="entry name" value="MdtA-like_HH"/>
</dbReference>
<dbReference type="NCBIfam" id="TIGR01730">
    <property type="entry name" value="RND_mfp"/>
    <property type="match status" value="1"/>
</dbReference>
<feature type="domain" description="CusB-like beta-barrel" evidence="8">
    <location>
        <begin position="225"/>
        <end position="282"/>
    </location>
</feature>
<feature type="domain" description="Multidrug resistance protein MdtA-like barrel-sandwich hybrid" evidence="7">
    <location>
        <begin position="81"/>
        <end position="210"/>
    </location>
</feature>
<keyword evidence="11" id="KW-1185">Reference proteome</keyword>
<dbReference type="PANTHER" id="PTHR30469">
    <property type="entry name" value="MULTIDRUG RESISTANCE PROTEIN MDTA"/>
    <property type="match status" value="1"/>
</dbReference>
<evidence type="ECO:0000256" key="1">
    <source>
        <dbReference type="ARBA" id="ARBA00004196"/>
    </source>
</evidence>
<comment type="subcellular location">
    <subcellularLocation>
        <location evidence="1">Cell envelope</location>
    </subcellularLocation>
</comment>
<dbReference type="InterPro" id="IPR058625">
    <property type="entry name" value="MdtA-like_BSH"/>
</dbReference>
<dbReference type="GO" id="GO:1990281">
    <property type="term" value="C:efflux pump complex"/>
    <property type="evidence" value="ECO:0007669"/>
    <property type="project" value="TreeGrafter"/>
</dbReference>
<dbReference type="Gene3D" id="1.10.287.470">
    <property type="entry name" value="Helix hairpin bin"/>
    <property type="match status" value="1"/>
</dbReference>
<dbReference type="GO" id="GO:0015562">
    <property type="term" value="F:efflux transmembrane transporter activity"/>
    <property type="evidence" value="ECO:0007669"/>
    <property type="project" value="TreeGrafter"/>
</dbReference>
<reference evidence="10 11" key="1">
    <citation type="submission" date="2017-05" db="EMBL/GenBank/DDBJ databases">
        <authorList>
            <person name="Song R."/>
            <person name="Chenine A.L."/>
            <person name="Ruprecht R.M."/>
        </authorList>
    </citation>
    <scope>NUCLEOTIDE SEQUENCE [LARGE SCALE GENOMIC DNA]</scope>
    <source>
        <strain evidence="10 11">DSM 26136</strain>
    </source>
</reference>
<dbReference type="Pfam" id="PF25917">
    <property type="entry name" value="BSH_RND"/>
    <property type="match status" value="1"/>
</dbReference>
<evidence type="ECO:0000313" key="10">
    <source>
        <dbReference type="EMBL" id="ARU03904.1"/>
    </source>
</evidence>
<dbReference type="SUPFAM" id="SSF111369">
    <property type="entry name" value="HlyD-like secretion proteins"/>
    <property type="match status" value="1"/>
</dbReference>
<evidence type="ECO:0000313" key="11">
    <source>
        <dbReference type="Proteomes" id="UP000196138"/>
    </source>
</evidence>
<name>A0A1Y0EJS6_9BURK</name>
<dbReference type="PANTHER" id="PTHR30469:SF15">
    <property type="entry name" value="HLYD FAMILY OF SECRETION PROTEINS"/>
    <property type="match status" value="1"/>
</dbReference>
<evidence type="ECO:0000259" key="6">
    <source>
        <dbReference type="Pfam" id="PF25876"/>
    </source>
</evidence>
<gene>
    <name evidence="10" type="ORF">CCO03_03680</name>
</gene>
<dbReference type="Pfam" id="PF25954">
    <property type="entry name" value="Beta-barrel_RND_2"/>
    <property type="match status" value="1"/>
</dbReference>
<evidence type="ECO:0000259" key="8">
    <source>
        <dbReference type="Pfam" id="PF25954"/>
    </source>
</evidence>
<keyword evidence="4" id="KW-0175">Coiled coil</keyword>
<proteinExistence type="inferred from homology"/>
<feature type="region of interest" description="Disordered" evidence="5">
    <location>
        <begin position="379"/>
        <end position="428"/>
    </location>
</feature>
<comment type="similarity">
    <text evidence="2">Belongs to the membrane fusion protein (MFP) (TC 8.A.1) family.</text>
</comment>
<feature type="coiled-coil region" evidence="4">
    <location>
        <begin position="154"/>
        <end position="181"/>
    </location>
</feature>
<feature type="compositionally biased region" description="Low complexity" evidence="5">
    <location>
        <begin position="401"/>
        <end position="428"/>
    </location>
</feature>
<evidence type="ECO:0000256" key="4">
    <source>
        <dbReference type="SAM" id="Coils"/>
    </source>
</evidence>